<organism evidence="2 3">
    <name type="scientific">Cryptococcus floricola</name>
    <dbReference type="NCBI Taxonomy" id="2591691"/>
    <lineage>
        <taxon>Eukaryota</taxon>
        <taxon>Fungi</taxon>
        <taxon>Dikarya</taxon>
        <taxon>Basidiomycota</taxon>
        <taxon>Agaricomycotina</taxon>
        <taxon>Tremellomycetes</taxon>
        <taxon>Tremellales</taxon>
        <taxon>Cryptococcaceae</taxon>
        <taxon>Cryptococcus</taxon>
    </lineage>
</organism>
<sequence>MSSSWSLPSKTPGRQVYPDSALHKHRHVSHSIPLPGDAVDTVSAAAAAGGDGDISMSEAPPTAETGGRSAILPENVKALLSGLQDQKDQKEEWFHWRYTDEQEARRKSFLPLA</sequence>
<accession>A0A5D3ANR8</accession>
<feature type="region of interest" description="Disordered" evidence="1">
    <location>
        <begin position="1"/>
        <end position="37"/>
    </location>
</feature>
<comment type="caution">
    <text evidence="2">The sequence shown here is derived from an EMBL/GenBank/DDBJ whole genome shotgun (WGS) entry which is preliminary data.</text>
</comment>
<dbReference type="Proteomes" id="UP000322245">
    <property type="component" value="Unassembled WGS sequence"/>
</dbReference>
<name>A0A5D3ANR8_9TREE</name>
<gene>
    <name evidence="2" type="ORF">B9479_007424</name>
</gene>
<protein>
    <submittedName>
        <fullName evidence="2">Uncharacterized protein</fullName>
    </submittedName>
</protein>
<reference evidence="2 3" key="1">
    <citation type="submission" date="2017-05" db="EMBL/GenBank/DDBJ databases">
        <title>The Genome Sequence of Tsuchiyaea wingfieldii DSM 27421.</title>
        <authorList>
            <person name="Cuomo C."/>
            <person name="Passer A."/>
            <person name="Billmyre B."/>
            <person name="Heitman J."/>
        </authorList>
    </citation>
    <scope>NUCLEOTIDE SEQUENCE [LARGE SCALE GENOMIC DNA]</scope>
    <source>
        <strain evidence="2 3">DSM 27421</strain>
    </source>
</reference>
<keyword evidence="3" id="KW-1185">Reference proteome</keyword>
<evidence type="ECO:0000256" key="1">
    <source>
        <dbReference type="SAM" id="MobiDB-lite"/>
    </source>
</evidence>
<proteinExistence type="predicted"/>
<evidence type="ECO:0000313" key="2">
    <source>
        <dbReference type="EMBL" id="TYJ51979.1"/>
    </source>
</evidence>
<dbReference type="EMBL" id="NIDF01000167">
    <property type="protein sequence ID" value="TYJ51979.1"/>
    <property type="molecule type" value="Genomic_DNA"/>
</dbReference>
<evidence type="ECO:0000313" key="3">
    <source>
        <dbReference type="Proteomes" id="UP000322245"/>
    </source>
</evidence>
<dbReference type="AlphaFoldDB" id="A0A5D3ANR8"/>
<feature type="region of interest" description="Disordered" evidence="1">
    <location>
        <begin position="49"/>
        <end position="69"/>
    </location>
</feature>